<dbReference type="AlphaFoldDB" id="A0A1G2F7J6"/>
<dbReference type="InterPro" id="IPR013216">
    <property type="entry name" value="Methyltransf_11"/>
</dbReference>
<dbReference type="SUPFAM" id="SSF53335">
    <property type="entry name" value="S-adenosyl-L-methionine-dependent methyltransferases"/>
    <property type="match status" value="1"/>
</dbReference>
<dbReference type="InterPro" id="IPR029063">
    <property type="entry name" value="SAM-dependent_MTases_sf"/>
</dbReference>
<evidence type="ECO:0000313" key="2">
    <source>
        <dbReference type="EMBL" id="OGZ34035.1"/>
    </source>
</evidence>
<dbReference type="CDD" id="cd02440">
    <property type="entry name" value="AdoMet_MTases"/>
    <property type="match status" value="1"/>
</dbReference>
<name>A0A1G2F7J6_9BACT</name>
<accession>A0A1G2F7J6</accession>
<sequence length="722" mass="82381">MSLPDKLLEILCCPKRHCRGDLFLADKGSVLECSYCGDEYPIIDGIPILFPNAAYSPDIHNRHWDQKANAASYAKKYNTYLRKEGAPWGLYTHHSEMSAIKKLTDGIDLAEKTILDCGCGNGRLLSLYPEAGLKIGIDSSLVLLQAAKKREPDFFFVCAQLEDMPFKDAIADFSVSVRVFQHLRKPEHAFGEMVRVTKPSGHVALELYNKLNLKELYKRFRMTKWMEKIKSWGLVYDRYYSFREIKKWCRDNFVKPQKYAGAGWGINFYLFEPIKFRRLAPDWLQKLVYAFFLKVENIVGTWPFFSKTMEKICVIGSLQAKSKINIIGRVSDKIRKHFDLKRAKKFETILNERNYTMVSDDKYHLLQTLEWLKRAQDVTADSGVSRGWSFVRGSKSNDSGWQSSYPETTGYIIPTFISAFKLFNNDNFLRRAKLMADWETNIMFPDGAVHGGNIAQKPSKAIFDTGQVMRGLIALYEFTKEEKYLASAKKSARWMLEKEYNKEGRWIENNADCVNPYSTTYNTFAAAPVAELGKKSGDKEFQELGRRVGRSALKAQNKNGWFEGADFSGRPDALLHTIAYTIDGLWDLGQILDEKNFCDGAKQALDGVISKMDELGRIPGRLNGNWEGISNWCCLTGIAQIGLTCMKIFKKTADEKYFQSAKKAKEFLKTCQNNIDDSYGGGRGALWGSWPISGEYGRFEALNWPAKFFADLLICFIEKNGK</sequence>
<evidence type="ECO:0000313" key="3">
    <source>
        <dbReference type="Proteomes" id="UP000179099"/>
    </source>
</evidence>
<proteinExistence type="predicted"/>
<dbReference type="STRING" id="1801992.A2Y98_02950"/>
<dbReference type="InterPro" id="IPR005651">
    <property type="entry name" value="Trm112-like"/>
</dbReference>
<dbReference type="GO" id="GO:0005975">
    <property type="term" value="P:carbohydrate metabolic process"/>
    <property type="evidence" value="ECO:0007669"/>
    <property type="project" value="InterPro"/>
</dbReference>
<dbReference type="SUPFAM" id="SSF158997">
    <property type="entry name" value="Trm112p-like"/>
    <property type="match status" value="1"/>
</dbReference>
<evidence type="ECO:0000259" key="1">
    <source>
        <dbReference type="Pfam" id="PF08241"/>
    </source>
</evidence>
<comment type="caution">
    <text evidence="2">The sequence shown here is derived from an EMBL/GenBank/DDBJ whole genome shotgun (WGS) entry which is preliminary data.</text>
</comment>
<dbReference type="Pfam" id="PF03966">
    <property type="entry name" value="Trm112p"/>
    <property type="match status" value="1"/>
</dbReference>
<dbReference type="Gene3D" id="2.20.25.10">
    <property type="match status" value="1"/>
</dbReference>
<reference evidence="2 3" key="1">
    <citation type="journal article" date="2016" name="Nat. Commun.">
        <title>Thousands of microbial genomes shed light on interconnected biogeochemical processes in an aquifer system.</title>
        <authorList>
            <person name="Anantharaman K."/>
            <person name="Brown C.T."/>
            <person name="Hug L.A."/>
            <person name="Sharon I."/>
            <person name="Castelle C.J."/>
            <person name="Probst A.J."/>
            <person name="Thomas B.C."/>
            <person name="Singh A."/>
            <person name="Wilkins M.J."/>
            <person name="Karaoz U."/>
            <person name="Brodie E.L."/>
            <person name="Williams K.H."/>
            <person name="Hubbard S.S."/>
            <person name="Banfield J.F."/>
        </authorList>
    </citation>
    <scope>NUCLEOTIDE SEQUENCE [LARGE SCALE GENOMIC DNA]</scope>
</reference>
<dbReference type="Pfam" id="PF08241">
    <property type="entry name" value="Methyltransf_11"/>
    <property type="match status" value="1"/>
</dbReference>
<organism evidence="2 3">
    <name type="scientific">Candidatus Portnoybacteria bacterium RBG_19FT_COMBO_36_7</name>
    <dbReference type="NCBI Taxonomy" id="1801992"/>
    <lineage>
        <taxon>Bacteria</taxon>
        <taxon>Candidatus Portnoyibacteriota</taxon>
    </lineage>
</organism>
<dbReference type="SUPFAM" id="SSF48208">
    <property type="entry name" value="Six-hairpin glycosidases"/>
    <property type="match status" value="1"/>
</dbReference>
<dbReference type="GO" id="GO:0008757">
    <property type="term" value="F:S-adenosylmethionine-dependent methyltransferase activity"/>
    <property type="evidence" value="ECO:0007669"/>
    <property type="project" value="InterPro"/>
</dbReference>
<dbReference type="PANTHER" id="PTHR43591:SF24">
    <property type="entry name" value="2-METHOXY-6-POLYPRENYL-1,4-BENZOQUINOL METHYLASE, MITOCHONDRIAL"/>
    <property type="match status" value="1"/>
</dbReference>
<protein>
    <recommendedName>
        <fullName evidence="1">Methyltransferase type 11 domain-containing protein</fullName>
    </recommendedName>
</protein>
<dbReference type="Gene3D" id="3.40.50.150">
    <property type="entry name" value="Vaccinia Virus protein VP39"/>
    <property type="match status" value="1"/>
</dbReference>
<dbReference type="InterPro" id="IPR008928">
    <property type="entry name" value="6-hairpin_glycosidase_sf"/>
</dbReference>
<dbReference type="EMBL" id="MHMW01000020">
    <property type="protein sequence ID" value="OGZ34035.1"/>
    <property type="molecule type" value="Genomic_DNA"/>
</dbReference>
<dbReference type="Gene3D" id="1.50.10.20">
    <property type="match status" value="1"/>
</dbReference>
<gene>
    <name evidence="2" type="ORF">A2Y98_02950</name>
</gene>
<feature type="domain" description="Methyltransferase type 11" evidence="1">
    <location>
        <begin position="115"/>
        <end position="204"/>
    </location>
</feature>
<dbReference type="Proteomes" id="UP000179099">
    <property type="component" value="Unassembled WGS sequence"/>
</dbReference>
<dbReference type="PANTHER" id="PTHR43591">
    <property type="entry name" value="METHYLTRANSFERASE"/>
    <property type="match status" value="1"/>
</dbReference>